<dbReference type="Proteomes" id="UP001056120">
    <property type="component" value="Linkage Group LG24"/>
</dbReference>
<evidence type="ECO:0000313" key="2">
    <source>
        <dbReference type="Proteomes" id="UP001056120"/>
    </source>
</evidence>
<accession>A0ACB9AQG8</accession>
<comment type="caution">
    <text evidence="1">The sequence shown here is derived from an EMBL/GenBank/DDBJ whole genome shotgun (WGS) entry which is preliminary data.</text>
</comment>
<name>A0ACB9AQG8_9ASTR</name>
<reference evidence="2" key="1">
    <citation type="journal article" date="2022" name="Mol. Ecol. Resour.">
        <title>The genomes of chicory, endive, great burdock and yacon provide insights into Asteraceae palaeo-polyploidization history and plant inulin production.</title>
        <authorList>
            <person name="Fan W."/>
            <person name="Wang S."/>
            <person name="Wang H."/>
            <person name="Wang A."/>
            <person name="Jiang F."/>
            <person name="Liu H."/>
            <person name="Zhao H."/>
            <person name="Xu D."/>
            <person name="Zhang Y."/>
        </authorList>
    </citation>
    <scope>NUCLEOTIDE SEQUENCE [LARGE SCALE GENOMIC DNA]</scope>
    <source>
        <strain evidence="2">cv. Yunnan</strain>
    </source>
</reference>
<protein>
    <submittedName>
        <fullName evidence="1">Uncharacterized protein</fullName>
    </submittedName>
</protein>
<proteinExistence type="predicted"/>
<keyword evidence="2" id="KW-1185">Reference proteome</keyword>
<evidence type="ECO:0000313" key="1">
    <source>
        <dbReference type="EMBL" id="KAI3712175.1"/>
    </source>
</evidence>
<sequence>MHTTTDFCVCPTGPDMHSSRVICEIQSVGFASQRVNMTTTTKVLEVRERVVMLQRVEKTELFELIRGEECGETYENLDRIHAQDLEIRSLNHILKKC</sequence>
<gene>
    <name evidence="1" type="ORF">L1987_70724</name>
</gene>
<dbReference type="EMBL" id="CM042041">
    <property type="protein sequence ID" value="KAI3712175.1"/>
    <property type="molecule type" value="Genomic_DNA"/>
</dbReference>
<organism evidence="1 2">
    <name type="scientific">Smallanthus sonchifolius</name>
    <dbReference type="NCBI Taxonomy" id="185202"/>
    <lineage>
        <taxon>Eukaryota</taxon>
        <taxon>Viridiplantae</taxon>
        <taxon>Streptophyta</taxon>
        <taxon>Embryophyta</taxon>
        <taxon>Tracheophyta</taxon>
        <taxon>Spermatophyta</taxon>
        <taxon>Magnoliopsida</taxon>
        <taxon>eudicotyledons</taxon>
        <taxon>Gunneridae</taxon>
        <taxon>Pentapetalae</taxon>
        <taxon>asterids</taxon>
        <taxon>campanulids</taxon>
        <taxon>Asterales</taxon>
        <taxon>Asteraceae</taxon>
        <taxon>Asteroideae</taxon>
        <taxon>Heliantheae alliance</taxon>
        <taxon>Millerieae</taxon>
        <taxon>Smallanthus</taxon>
    </lineage>
</organism>
<reference evidence="1 2" key="2">
    <citation type="journal article" date="2022" name="Mol. Ecol. Resour.">
        <title>The genomes of chicory, endive, great burdock and yacon provide insights into Asteraceae paleo-polyploidization history and plant inulin production.</title>
        <authorList>
            <person name="Fan W."/>
            <person name="Wang S."/>
            <person name="Wang H."/>
            <person name="Wang A."/>
            <person name="Jiang F."/>
            <person name="Liu H."/>
            <person name="Zhao H."/>
            <person name="Xu D."/>
            <person name="Zhang Y."/>
        </authorList>
    </citation>
    <scope>NUCLEOTIDE SEQUENCE [LARGE SCALE GENOMIC DNA]</scope>
    <source>
        <strain evidence="2">cv. Yunnan</strain>
        <tissue evidence="1">Leaves</tissue>
    </source>
</reference>